<accession>A0ABD6EHV6</accession>
<keyword evidence="1" id="KW-0472">Membrane</keyword>
<feature type="transmembrane region" description="Helical" evidence="1">
    <location>
        <begin position="67"/>
        <end position="87"/>
    </location>
</feature>
<name>A0ABD6EHV6_9BILA</name>
<keyword evidence="3" id="KW-1185">Reference proteome</keyword>
<protein>
    <submittedName>
        <fullName evidence="2">Uncharacterized protein</fullName>
    </submittedName>
</protein>
<sequence>MIPHLTVFRATGVFTKVSIFYSKRRFSTARRQHFPSLGKDKREFSPSSALPLFVHERMMLTKSMGTIVVQFCLSLIQTVLYFQLIYIRRAVATDTSCIELFCSRTALLHSTTLKCDTCADCGESTLNLCVLNDDECRCVRDLSRHCSSWPEHERYVKHKVCETLSELTHISLPHVNVQRDGSLFVEIDPFWKDSKHNVHYANLTLHAVYAVNNLTDCKNYTNFATSTLLADSICYSVYRVLMPSVDYVADNAYYYDDHQNPIIQFSGTIFNKSYPLNLWCEAIAETNYNLSTASIAKFTAYATSKNITKFWTQAEGARLIMPTVSNDNYQMTERLVTQRSVRLSEQSDQNFDPELSENHRINSTVKEDHSNSKDIAYGLLAQYFYHMVLGGLIFLLICSVICGTTMWCCCPKDRPKKKFSMMTTRTNLSSSQTSREAIGEPAEIEITM</sequence>
<feature type="transmembrane region" description="Helical" evidence="1">
    <location>
        <begin position="383"/>
        <end position="409"/>
    </location>
</feature>
<dbReference type="EMBL" id="JBGFUD010004254">
    <property type="protein sequence ID" value="MFH4979488.1"/>
    <property type="molecule type" value="Genomic_DNA"/>
</dbReference>
<proteinExistence type="predicted"/>
<organism evidence="2 3">
    <name type="scientific">Gnathostoma spinigerum</name>
    <dbReference type="NCBI Taxonomy" id="75299"/>
    <lineage>
        <taxon>Eukaryota</taxon>
        <taxon>Metazoa</taxon>
        <taxon>Ecdysozoa</taxon>
        <taxon>Nematoda</taxon>
        <taxon>Chromadorea</taxon>
        <taxon>Rhabditida</taxon>
        <taxon>Spirurina</taxon>
        <taxon>Gnathostomatomorpha</taxon>
        <taxon>Gnathostomatoidea</taxon>
        <taxon>Gnathostomatidae</taxon>
        <taxon>Gnathostoma</taxon>
    </lineage>
</organism>
<comment type="caution">
    <text evidence="2">The sequence shown here is derived from an EMBL/GenBank/DDBJ whole genome shotgun (WGS) entry which is preliminary data.</text>
</comment>
<gene>
    <name evidence="2" type="ORF">AB6A40_006197</name>
</gene>
<keyword evidence="1" id="KW-1133">Transmembrane helix</keyword>
<evidence type="ECO:0000313" key="3">
    <source>
        <dbReference type="Proteomes" id="UP001608902"/>
    </source>
</evidence>
<dbReference type="Proteomes" id="UP001608902">
    <property type="component" value="Unassembled WGS sequence"/>
</dbReference>
<dbReference type="AlphaFoldDB" id="A0ABD6EHV6"/>
<evidence type="ECO:0000256" key="1">
    <source>
        <dbReference type="SAM" id="Phobius"/>
    </source>
</evidence>
<keyword evidence="1" id="KW-0812">Transmembrane</keyword>
<evidence type="ECO:0000313" key="2">
    <source>
        <dbReference type="EMBL" id="MFH4979488.1"/>
    </source>
</evidence>
<reference evidence="2 3" key="1">
    <citation type="submission" date="2024-08" db="EMBL/GenBank/DDBJ databases">
        <title>Gnathostoma spinigerum genome.</title>
        <authorList>
            <person name="Gonzalez-Bertolin B."/>
            <person name="Monzon S."/>
            <person name="Zaballos A."/>
            <person name="Jimenez P."/>
            <person name="Dekumyoy P."/>
            <person name="Varona S."/>
            <person name="Cuesta I."/>
            <person name="Sumanam S."/>
            <person name="Adisakwattana P."/>
            <person name="Gasser R.B."/>
            <person name="Hernandez-Gonzalez A."/>
            <person name="Young N.D."/>
            <person name="Perteguer M.J."/>
        </authorList>
    </citation>
    <scope>NUCLEOTIDE SEQUENCE [LARGE SCALE GENOMIC DNA]</scope>
    <source>
        <strain evidence="2">AL3</strain>
        <tissue evidence="2">Liver</tissue>
    </source>
</reference>